<dbReference type="Pfam" id="PF00892">
    <property type="entry name" value="EamA"/>
    <property type="match status" value="1"/>
</dbReference>
<evidence type="ECO:0000259" key="6">
    <source>
        <dbReference type="Pfam" id="PF00892"/>
    </source>
</evidence>
<feature type="transmembrane region" description="Helical" evidence="5">
    <location>
        <begin position="27"/>
        <end position="45"/>
    </location>
</feature>
<dbReference type="GO" id="GO:0016020">
    <property type="term" value="C:membrane"/>
    <property type="evidence" value="ECO:0007669"/>
    <property type="project" value="UniProtKB-SubCell"/>
</dbReference>
<evidence type="ECO:0000256" key="1">
    <source>
        <dbReference type="ARBA" id="ARBA00004141"/>
    </source>
</evidence>
<evidence type="ECO:0000313" key="8">
    <source>
        <dbReference type="Proteomes" id="UP000536179"/>
    </source>
</evidence>
<evidence type="ECO:0000256" key="4">
    <source>
        <dbReference type="ARBA" id="ARBA00023136"/>
    </source>
</evidence>
<feature type="transmembrane region" description="Helical" evidence="5">
    <location>
        <begin position="151"/>
        <end position="169"/>
    </location>
</feature>
<keyword evidence="2 5" id="KW-0812">Transmembrane</keyword>
<dbReference type="InterPro" id="IPR037185">
    <property type="entry name" value="EmrE-like"/>
</dbReference>
<comment type="subcellular location">
    <subcellularLocation>
        <location evidence="1">Membrane</location>
        <topology evidence="1">Multi-pass membrane protein</topology>
    </subcellularLocation>
</comment>
<accession>A0A7W5E581</accession>
<feature type="transmembrane region" description="Helical" evidence="5">
    <location>
        <begin position="282"/>
        <end position="306"/>
    </location>
</feature>
<evidence type="ECO:0000256" key="5">
    <source>
        <dbReference type="SAM" id="Phobius"/>
    </source>
</evidence>
<proteinExistence type="predicted"/>
<dbReference type="SUPFAM" id="SSF103481">
    <property type="entry name" value="Multidrug resistance efflux transporter EmrE"/>
    <property type="match status" value="2"/>
</dbReference>
<evidence type="ECO:0000313" key="7">
    <source>
        <dbReference type="EMBL" id="MBB3210419.1"/>
    </source>
</evidence>
<protein>
    <submittedName>
        <fullName evidence="7">Drug/metabolite transporter (DMT)-like permease</fullName>
    </submittedName>
</protein>
<evidence type="ECO:0000256" key="3">
    <source>
        <dbReference type="ARBA" id="ARBA00022989"/>
    </source>
</evidence>
<dbReference type="AlphaFoldDB" id="A0A7W5E581"/>
<dbReference type="PANTHER" id="PTHR22911:SF6">
    <property type="entry name" value="SOLUTE CARRIER FAMILY 35 MEMBER G1"/>
    <property type="match status" value="1"/>
</dbReference>
<keyword evidence="4 5" id="KW-0472">Membrane</keyword>
<feature type="transmembrane region" description="Helical" evidence="5">
    <location>
        <begin position="255"/>
        <end position="275"/>
    </location>
</feature>
<comment type="caution">
    <text evidence="7">The sequence shown here is derived from an EMBL/GenBank/DDBJ whole genome shotgun (WGS) entry which is preliminary data.</text>
</comment>
<name>A0A7W5E581_9BACT</name>
<reference evidence="7 8" key="1">
    <citation type="submission" date="2020-08" db="EMBL/GenBank/DDBJ databases">
        <title>Genomic Encyclopedia of Type Strains, Phase III (KMG-III): the genomes of soil and plant-associated and newly described type strains.</title>
        <authorList>
            <person name="Whitman W."/>
        </authorList>
    </citation>
    <scope>NUCLEOTIDE SEQUENCE [LARGE SCALE GENOMIC DNA]</scope>
    <source>
        <strain evidence="7 8">CECT 8075</strain>
    </source>
</reference>
<dbReference type="InterPro" id="IPR000620">
    <property type="entry name" value="EamA_dom"/>
</dbReference>
<feature type="transmembrane region" description="Helical" evidence="5">
    <location>
        <begin position="189"/>
        <end position="210"/>
    </location>
</feature>
<feature type="transmembrane region" description="Helical" evidence="5">
    <location>
        <begin position="92"/>
        <end position="111"/>
    </location>
</feature>
<feature type="domain" description="EamA" evidence="6">
    <location>
        <begin position="194"/>
        <end position="328"/>
    </location>
</feature>
<evidence type="ECO:0000256" key="2">
    <source>
        <dbReference type="ARBA" id="ARBA00022692"/>
    </source>
</evidence>
<keyword evidence="3 5" id="KW-1133">Transmembrane helix</keyword>
<dbReference type="Gene3D" id="1.10.3730.20">
    <property type="match status" value="1"/>
</dbReference>
<dbReference type="EMBL" id="JACHXU010000037">
    <property type="protein sequence ID" value="MBB3210419.1"/>
    <property type="molecule type" value="Genomic_DNA"/>
</dbReference>
<gene>
    <name evidence="7" type="ORF">FHS27_006266</name>
</gene>
<dbReference type="Proteomes" id="UP000536179">
    <property type="component" value="Unassembled WGS sequence"/>
</dbReference>
<dbReference type="RefSeq" id="WP_184309720.1">
    <property type="nucleotide sequence ID" value="NZ_JACHXU010000037.1"/>
</dbReference>
<feature type="transmembrane region" description="Helical" evidence="5">
    <location>
        <begin position="57"/>
        <end position="80"/>
    </location>
</feature>
<feature type="transmembrane region" description="Helical" evidence="5">
    <location>
        <begin position="117"/>
        <end position="139"/>
    </location>
</feature>
<organism evidence="7 8">
    <name type="scientific">Aporhodopirellula rubra</name>
    <dbReference type="NCBI Taxonomy" id="980271"/>
    <lineage>
        <taxon>Bacteria</taxon>
        <taxon>Pseudomonadati</taxon>
        <taxon>Planctomycetota</taxon>
        <taxon>Planctomycetia</taxon>
        <taxon>Pirellulales</taxon>
        <taxon>Pirellulaceae</taxon>
        <taxon>Aporhodopirellula</taxon>
    </lineage>
</organism>
<sequence length="338" mass="34825">MIESLATDAKVLPGWPERMYGSIVRPGIGLGVVCGLISAVFYTLANISLRQSVAADPFLVAAFKAIPTVICLTPFLVALKMGGQPIAKSGHLVPRFILISLLGQVGGNASFQVALGMIGLAAAVPITLGALLIGSAIVGRVLLGETVSRRTAIAMAILMVAVVILSQAGHPDPDASSLVASERADSLAVQRWVGAAFAVFSGLCFAVFSSTMRFNMQNGMQAATAMWISGAVGSLALFALVALRGGFADITELPASLWWSMGAAGVFNFLAFIAITTAMKVLPIVAVHLLNASQVAMAAGAGVILFAEPVTSTLLIGIALTMVGLLVLARRRPNAQPG</sequence>
<dbReference type="PANTHER" id="PTHR22911">
    <property type="entry name" value="ACYL-MALONYL CONDENSING ENZYME-RELATED"/>
    <property type="match status" value="1"/>
</dbReference>
<feature type="transmembrane region" description="Helical" evidence="5">
    <location>
        <begin position="312"/>
        <end position="329"/>
    </location>
</feature>
<keyword evidence="8" id="KW-1185">Reference proteome</keyword>
<feature type="transmembrane region" description="Helical" evidence="5">
    <location>
        <begin position="222"/>
        <end position="243"/>
    </location>
</feature>